<comment type="caution">
    <text evidence="1">The sequence shown here is derived from an EMBL/GenBank/DDBJ whole genome shotgun (WGS) entry which is preliminary data.</text>
</comment>
<name>A0ACC3DPD5_9PEZI</name>
<dbReference type="Proteomes" id="UP001186974">
    <property type="component" value="Unassembled WGS sequence"/>
</dbReference>
<accession>A0ACC3DPD5</accession>
<keyword evidence="2" id="KW-1185">Reference proteome</keyword>
<protein>
    <submittedName>
        <fullName evidence="1">Uncharacterized protein</fullName>
    </submittedName>
</protein>
<dbReference type="EMBL" id="JAWDJW010001928">
    <property type="protein sequence ID" value="KAK3078399.1"/>
    <property type="molecule type" value="Genomic_DNA"/>
</dbReference>
<reference evidence="1" key="1">
    <citation type="submission" date="2024-09" db="EMBL/GenBank/DDBJ databases">
        <title>Black Yeasts Isolated from many extreme environments.</title>
        <authorList>
            <person name="Coleine C."/>
            <person name="Stajich J.E."/>
            <person name="Selbmann L."/>
        </authorList>
    </citation>
    <scope>NUCLEOTIDE SEQUENCE</scope>
    <source>
        <strain evidence="1">CCFEE 5737</strain>
    </source>
</reference>
<sequence length="411" mass="46107">AYGRAKAKYNFVSSCIGLVKSVAVYHYDVYPMFWRLTGSFLASYFPTRFQGEITHSLVFFFAFNFIDTIISLPLAYYHSFVLEEKFGFNKMTVNLWLTDLVKSQALGLALGGPIGAAMLYIIRKTGDSFFYYLWIFMLAVQLIAVTIYPIVIVPLFNKLEPLKEGALKTDIDTLAASLSFPLAELQIIDGSKRSAHSNAYFTGLPWKKKIVIYDTLLEQSSNDEVVAVLAHELGHWKMGHTTSLLLVSQFHMFYIFALFSAFIHNASLYRAFGFGGLPGESLINSKRVPGMPIMIGLLLFNDVFAPLDNFIKLGMNTLTRRFEYQADAFAVAQKKKDALARALIKLQVSNLSSMDADWVYSAYHYSHPILSERLGAMGWKSTEKVEVKEKKKEGDGKKEEGGAAVASGREL</sequence>
<gene>
    <name evidence="1" type="ORF">LTS18_007606</name>
</gene>
<evidence type="ECO:0000313" key="2">
    <source>
        <dbReference type="Proteomes" id="UP001186974"/>
    </source>
</evidence>
<feature type="non-terminal residue" evidence="1">
    <location>
        <position position="1"/>
    </location>
</feature>
<organism evidence="1 2">
    <name type="scientific">Coniosporium uncinatum</name>
    <dbReference type="NCBI Taxonomy" id="93489"/>
    <lineage>
        <taxon>Eukaryota</taxon>
        <taxon>Fungi</taxon>
        <taxon>Dikarya</taxon>
        <taxon>Ascomycota</taxon>
        <taxon>Pezizomycotina</taxon>
        <taxon>Dothideomycetes</taxon>
        <taxon>Dothideomycetes incertae sedis</taxon>
        <taxon>Coniosporium</taxon>
    </lineage>
</organism>
<evidence type="ECO:0000313" key="1">
    <source>
        <dbReference type="EMBL" id="KAK3078399.1"/>
    </source>
</evidence>
<proteinExistence type="predicted"/>